<keyword evidence="1" id="KW-0732">Signal</keyword>
<evidence type="ECO:0000256" key="1">
    <source>
        <dbReference type="SAM" id="SignalP"/>
    </source>
</evidence>
<dbReference type="RefSeq" id="WP_276094936.1">
    <property type="nucleotide sequence ID" value="NZ_JARJBC010000014.1"/>
</dbReference>
<reference evidence="2 3" key="1">
    <citation type="submission" date="2023-03" db="EMBL/GenBank/DDBJ databases">
        <title>Draft genome sequence of Streptomyces sp. RB6PN23 isolated from peat swamp forest in Thailand.</title>
        <authorList>
            <person name="Klaysubun C."/>
            <person name="Duangmal K."/>
        </authorList>
    </citation>
    <scope>NUCLEOTIDE SEQUENCE [LARGE SCALE GENOMIC DNA]</scope>
    <source>
        <strain evidence="2 3">RB6PN23</strain>
    </source>
</reference>
<protein>
    <recommendedName>
        <fullName evidence="4">Lipoprotein</fullName>
    </recommendedName>
</protein>
<evidence type="ECO:0008006" key="4">
    <source>
        <dbReference type="Google" id="ProtNLM"/>
    </source>
</evidence>
<accession>A0ABT5ZPL8</accession>
<name>A0ABT5ZPL8_9ACTN</name>
<feature type="signal peptide" evidence="1">
    <location>
        <begin position="1"/>
        <end position="28"/>
    </location>
</feature>
<keyword evidence="3" id="KW-1185">Reference proteome</keyword>
<feature type="chain" id="PRO_5045998259" description="Lipoprotein" evidence="1">
    <location>
        <begin position="29"/>
        <end position="75"/>
    </location>
</feature>
<dbReference type="Proteomes" id="UP001216579">
    <property type="component" value="Unassembled WGS sequence"/>
</dbReference>
<gene>
    <name evidence="2" type="ORF">P3G67_21610</name>
</gene>
<evidence type="ECO:0000313" key="3">
    <source>
        <dbReference type="Proteomes" id="UP001216579"/>
    </source>
</evidence>
<comment type="caution">
    <text evidence="2">The sequence shown here is derived from an EMBL/GenBank/DDBJ whole genome shotgun (WGS) entry which is preliminary data.</text>
</comment>
<evidence type="ECO:0000313" key="2">
    <source>
        <dbReference type="EMBL" id="MDF3291777.1"/>
    </source>
</evidence>
<proteinExistence type="predicted"/>
<organism evidence="2 3">
    <name type="scientific">Streptomyces silvisoli</name>
    <dbReference type="NCBI Taxonomy" id="3034235"/>
    <lineage>
        <taxon>Bacteria</taxon>
        <taxon>Bacillati</taxon>
        <taxon>Actinomycetota</taxon>
        <taxon>Actinomycetes</taxon>
        <taxon>Kitasatosporales</taxon>
        <taxon>Streptomycetaceae</taxon>
        <taxon>Streptomyces</taxon>
    </lineage>
</organism>
<dbReference type="EMBL" id="JARJBC010000014">
    <property type="protein sequence ID" value="MDF3291777.1"/>
    <property type="molecule type" value="Genomic_DNA"/>
</dbReference>
<sequence length="75" mass="8851">MKKTLARGAAVAFMSAAVVLPLSGVAQAMTPTWNHPDHQQRHCRHHHHHHHHHLWNDDWANPWGWRDHRGMFDHH</sequence>